<comment type="caution">
    <text evidence="1">The sequence shown here is derived from an EMBL/GenBank/DDBJ whole genome shotgun (WGS) entry which is preliminary data.</text>
</comment>
<proteinExistence type="predicted"/>
<reference evidence="1 2" key="1">
    <citation type="submission" date="2021-06" db="EMBL/GenBank/DDBJ databases">
        <authorList>
            <person name="Palmer J.M."/>
        </authorList>
    </citation>
    <scope>NUCLEOTIDE SEQUENCE [LARGE SCALE GENOMIC DNA]</scope>
    <source>
        <strain evidence="2">if_2019</strain>
        <tissue evidence="1">Muscle</tissue>
    </source>
</reference>
<sequence>MKIKPGVLWTKCVISSFCLSRNASLLRRPVRHAGNGNESLFSSGFIIPSDIRAAMSVELRMFNCATKIDDSNRYHNYKDDTQLIITMSPSDYEPIQAFTVKVDTQNKSMCGCVIIFFS</sequence>
<protein>
    <submittedName>
        <fullName evidence="1">Uncharacterized protein</fullName>
    </submittedName>
</protein>
<accession>A0ABV0UUE7</accession>
<organism evidence="1 2">
    <name type="scientific">Ilyodon furcidens</name>
    <name type="common">goldbreast splitfin</name>
    <dbReference type="NCBI Taxonomy" id="33524"/>
    <lineage>
        <taxon>Eukaryota</taxon>
        <taxon>Metazoa</taxon>
        <taxon>Chordata</taxon>
        <taxon>Craniata</taxon>
        <taxon>Vertebrata</taxon>
        <taxon>Euteleostomi</taxon>
        <taxon>Actinopterygii</taxon>
        <taxon>Neopterygii</taxon>
        <taxon>Teleostei</taxon>
        <taxon>Neoteleostei</taxon>
        <taxon>Acanthomorphata</taxon>
        <taxon>Ovalentaria</taxon>
        <taxon>Atherinomorphae</taxon>
        <taxon>Cyprinodontiformes</taxon>
        <taxon>Goodeidae</taxon>
        <taxon>Ilyodon</taxon>
    </lineage>
</organism>
<dbReference type="EMBL" id="JAHRIQ010083714">
    <property type="protein sequence ID" value="MEQ2248839.1"/>
    <property type="molecule type" value="Genomic_DNA"/>
</dbReference>
<dbReference type="Proteomes" id="UP001482620">
    <property type="component" value="Unassembled WGS sequence"/>
</dbReference>
<gene>
    <name evidence="1" type="ORF">ILYODFUR_023157</name>
</gene>
<keyword evidence="2" id="KW-1185">Reference proteome</keyword>
<name>A0ABV0UUE7_9TELE</name>
<evidence type="ECO:0000313" key="1">
    <source>
        <dbReference type="EMBL" id="MEQ2248839.1"/>
    </source>
</evidence>
<evidence type="ECO:0000313" key="2">
    <source>
        <dbReference type="Proteomes" id="UP001482620"/>
    </source>
</evidence>